<accession>A0A091VD35</accession>
<dbReference type="Gene3D" id="6.10.140.110">
    <property type="match status" value="1"/>
</dbReference>
<comment type="similarity">
    <text evidence="3">Belongs to the SH2B adapter family.</text>
</comment>
<dbReference type="InterPro" id="IPR015012">
    <property type="entry name" value="Phe_ZIP"/>
</dbReference>
<keyword evidence="7" id="KW-0472">Membrane</keyword>
<dbReference type="STRING" id="128390.A0A091VD35"/>
<comment type="subcellular location">
    <subcellularLocation>
        <location evidence="2">Cytoplasm</location>
    </subcellularLocation>
    <subcellularLocation>
        <location evidence="1">Membrane</location>
    </subcellularLocation>
</comment>
<dbReference type="SUPFAM" id="SSF109805">
    <property type="entry name" value="Phenylalanine zipper"/>
    <property type="match status" value="1"/>
</dbReference>
<keyword evidence="6 12" id="KW-0727">SH2 domain</keyword>
<dbReference type="InterPro" id="IPR030523">
    <property type="entry name" value="SH2B"/>
</dbReference>
<dbReference type="PANTHER" id="PTHR10872">
    <property type="entry name" value="SH2B ADAPTER PROTEIN"/>
    <property type="match status" value="1"/>
</dbReference>
<keyword evidence="5" id="KW-0597">Phosphoprotein</keyword>
<dbReference type="PRINTS" id="PR00401">
    <property type="entry name" value="SH2DOMAIN"/>
</dbReference>
<dbReference type="AlphaFoldDB" id="A0A091VD35"/>
<dbReference type="SUPFAM" id="SSF50729">
    <property type="entry name" value="PH domain-like"/>
    <property type="match status" value="1"/>
</dbReference>
<evidence type="ECO:0000256" key="5">
    <source>
        <dbReference type="ARBA" id="ARBA00022553"/>
    </source>
</evidence>
<evidence type="ECO:0000256" key="1">
    <source>
        <dbReference type="ARBA" id="ARBA00004370"/>
    </source>
</evidence>
<feature type="non-terminal residue" evidence="16">
    <location>
        <position position="1"/>
    </location>
</feature>
<keyword evidence="17" id="KW-1185">Reference proteome</keyword>
<dbReference type="CDD" id="cd10411">
    <property type="entry name" value="SH2_SH2B2"/>
    <property type="match status" value="1"/>
</dbReference>
<proteinExistence type="inferred from homology"/>
<dbReference type="PANTHER" id="PTHR10872:SF4">
    <property type="entry name" value="SH2B ADAPTER PROTEIN 2"/>
    <property type="match status" value="1"/>
</dbReference>
<dbReference type="Proteomes" id="UP000053283">
    <property type="component" value="Unassembled WGS sequence"/>
</dbReference>
<dbReference type="EMBL" id="KL410945">
    <property type="protein sequence ID" value="KFR01282.1"/>
    <property type="molecule type" value="Genomic_DNA"/>
</dbReference>
<feature type="region of interest" description="Disordered" evidence="13">
    <location>
        <begin position="137"/>
        <end position="173"/>
    </location>
</feature>
<evidence type="ECO:0000256" key="12">
    <source>
        <dbReference type="PROSITE-ProRule" id="PRU00191"/>
    </source>
</evidence>
<dbReference type="SUPFAM" id="SSF55550">
    <property type="entry name" value="SH2 domain"/>
    <property type="match status" value="1"/>
</dbReference>
<dbReference type="InterPro" id="IPR035058">
    <property type="entry name" value="SH2B2_SH2"/>
</dbReference>
<dbReference type="InterPro" id="IPR011993">
    <property type="entry name" value="PH-like_dom_sf"/>
</dbReference>
<dbReference type="GO" id="GO:0005886">
    <property type="term" value="C:plasma membrane"/>
    <property type="evidence" value="ECO:0007669"/>
    <property type="project" value="TreeGrafter"/>
</dbReference>
<dbReference type="SMART" id="SM00252">
    <property type="entry name" value="SH2"/>
    <property type="match status" value="1"/>
</dbReference>
<dbReference type="Gene3D" id="3.30.505.10">
    <property type="entry name" value="SH2 domain"/>
    <property type="match status" value="1"/>
</dbReference>
<dbReference type="InterPro" id="IPR000980">
    <property type="entry name" value="SH2"/>
</dbReference>
<evidence type="ECO:0000313" key="16">
    <source>
        <dbReference type="EMBL" id="KFR01282.1"/>
    </source>
</evidence>
<gene>
    <name evidence="16" type="ORF">Y956_03300</name>
</gene>
<evidence type="ECO:0000256" key="9">
    <source>
        <dbReference type="ARBA" id="ARBA00073702"/>
    </source>
</evidence>
<organism evidence="16 17">
    <name type="scientific">Nipponia nippon</name>
    <name type="common">Crested ibis</name>
    <name type="synonym">Ibis nippon</name>
    <dbReference type="NCBI Taxonomy" id="128390"/>
    <lineage>
        <taxon>Eukaryota</taxon>
        <taxon>Metazoa</taxon>
        <taxon>Chordata</taxon>
        <taxon>Craniata</taxon>
        <taxon>Vertebrata</taxon>
        <taxon>Euteleostomi</taxon>
        <taxon>Archelosauria</taxon>
        <taxon>Archosauria</taxon>
        <taxon>Dinosauria</taxon>
        <taxon>Saurischia</taxon>
        <taxon>Theropoda</taxon>
        <taxon>Coelurosauria</taxon>
        <taxon>Aves</taxon>
        <taxon>Neognathae</taxon>
        <taxon>Neoaves</taxon>
        <taxon>Aequornithes</taxon>
        <taxon>Pelecaniformes</taxon>
        <taxon>Threskiornithidae</taxon>
        <taxon>Nipponia</taxon>
    </lineage>
</organism>
<dbReference type="GO" id="GO:0035556">
    <property type="term" value="P:intracellular signal transduction"/>
    <property type="evidence" value="ECO:0007669"/>
    <property type="project" value="TreeGrafter"/>
</dbReference>
<dbReference type="Pfam" id="PF00169">
    <property type="entry name" value="PH"/>
    <property type="match status" value="1"/>
</dbReference>
<keyword evidence="4" id="KW-0963">Cytoplasm</keyword>
<feature type="domain" description="PH" evidence="15">
    <location>
        <begin position="192"/>
        <end position="305"/>
    </location>
</feature>
<dbReference type="FunFam" id="3.30.505.10:FF:000008">
    <property type="entry name" value="SH2B adapter protein 1 isoform 2"/>
    <property type="match status" value="1"/>
</dbReference>
<dbReference type="InterPro" id="IPR036290">
    <property type="entry name" value="Phe_ZIP_sf"/>
</dbReference>
<evidence type="ECO:0000256" key="6">
    <source>
        <dbReference type="ARBA" id="ARBA00022999"/>
    </source>
</evidence>
<reference evidence="16 17" key="1">
    <citation type="submission" date="2014-04" db="EMBL/GenBank/DDBJ databases">
        <title>Genome evolution of avian class.</title>
        <authorList>
            <person name="Zhang G."/>
            <person name="Li C."/>
        </authorList>
    </citation>
    <scope>NUCLEOTIDE SEQUENCE [LARGE SCALE GENOMIC DNA]</scope>
    <source>
        <strain evidence="16">BGI_Y956</strain>
    </source>
</reference>
<dbReference type="Pfam" id="PF08916">
    <property type="entry name" value="Phe_ZIP"/>
    <property type="match status" value="1"/>
</dbReference>
<evidence type="ECO:0000256" key="10">
    <source>
        <dbReference type="ARBA" id="ARBA00075397"/>
    </source>
</evidence>
<dbReference type="InterPro" id="IPR036860">
    <property type="entry name" value="SH2_dom_sf"/>
</dbReference>
<dbReference type="FunFam" id="2.30.29.30:FF:000187">
    <property type="entry name" value="SH2B adapter protein 2"/>
    <property type="match status" value="1"/>
</dbReference>
<evidence type="ECO:0000256" key="7">
    <source>
        <dbReference type="ARBA" id="ARBA00023136"/>
    </source>
</evidence>
<dbReference type="PROSITE" id="PS50001">
    <property type="entry name" value="SH2"/>
    <property type="match status" value="1"/>
</dbReference>
<evidence type="ECO:0000256" key="11">
    <source>
        <dbReference type="ARBA" id="ARBA00080463"/>
    </source>
</evidence>
<evidence type="ECO:0000256" key="13">
    <source>
        <dbReference type="SAM" id="MobiDB-lite"/>
    </source>
</evidence>
<feature type="region of interest" description="Disordered" evidence="13">
    <location>
        <begin position="572"/>
        <end position="619"/>
    </location>
</feature>
<dbReference type="GO" id="GO:0005068">
    <property type="term" value="F:transmembrane receptor protein tyrosine kinase adaptor activity"/>
    <property type="evidence" value="ECO:0007669"/>
    <property type="project" value="TreeGrafter"/>
</dbReference>
<comment type="subunit">
    <text evidence="8">Homodimer. Interacts with KIT/c-KIT, SHC1, EPOR, PDGFR, VAV1 and VAV3. Interacts (via N-terminal region) with SHC1. Interacts (via the phosphorylated C-terminus) with GRB2. Interacts (via its SH2 domain) with EPOR, INSR and KIT. Interacts with GRB2 after B-cell antigen receptor stimulation. Interacts (via PH domain) with VAV3. Interacts with NTRK1, NTRK2 and NTRK3 (phosphorylated); after stimulation of the receptor by its extracellular ligand and subsequent autophosphorylation of the receptor. Binds INSR, GRB2, ASB6 and CAP. Insulin stimulation leads to dissociation of CAP. Binds CBS only when SH2B2/APS has become phosphorylated. INSR binding does not depend on the phosphorylation of SH2B2/APS.</text>
</comment>
<protein>
    <recommendedName>
        <fullName evidence="9">SH2B adapter protein 2</fullName>
    </recommendedName>
    <alternativeName>
        <fullName evidence="11">Adapter protein with pleckstrin homology and Src homology 2 domains</fullName>
    </alternativeName>
    <alternativeName>
        <fullName evidence="10">SH2 and PH domain-containing adapter protein APS</fullName>
    </alternativeName>
</protein>
<feature type="compositionally biased region" description="Basic and acidic residues" evidence="13">
    <location>
        <begin position="580"/>
        <end position="590"/>
    </location>
</feature>
<evidence type="ECO:0000256" key="4">
    <source>
        <dbReference type="ARBA" id="ARBA00022490"/>
    </source>
</evidence>
<dbReference type="GO" id="GO:0005737">
    <property type="term" value="C:cytoplasm"/>
    <property type="evidence" value="ECO:0007669"/>
    <property type="project" value="UniProtKB-SubCell"/>
</dbReference>
<dbReference type="Gene3D" id="2.30.29.30">
    <property type="entry name" value="Pleckstrin-homology domain (PH domain)/Phosphotyrosine-binding domain (PTB)"/>
    <property type="match status" value="1"/>
</dbReference>
<dbReference type="Pfam" id="PF00017">
    <property type="entry name" value="SH2"/>
    <property type="match status" value="1"/>
</dbReference>
<dbReference type="eggNOG" id="ENOG502QT43">
    <property type="taxonomic scope" value="Eukaryota"/>
</dbReference>
<evidence type="ECO:0000313" key="17">
    <source>
        <dbReference type="Proteomes" id="UP000053283"/>
    </source>
</evidence>
<evidence type="ECO:0000259" key="15">
    <source>
        <dbReference type="PROSITE" id="PS50003"/>
    </source>
</evidence>
<sequence length="619" mass="67954">SPLPDWREFCELHAQAAAVDFAQKFCQFLKENPHYDTPGAETSFSHHFAANFLDIFSLEVSRVFVSDSPTNMDTPLGAGRYLSPVQQAQARKVSSYGQSRSSEDVSIHAAAKPKFKKGFSLRNMSLCVVDGMKEMWHRRSSPEPGAEAAPGGRRAEREPWPAGGKEPGDPREKWTHKLRLSKVPSSKVELVDIQREGTLRYMVADDTNCVGSSQWQKCRLLLRKAVKVEGERFLLEFYVPPKASKPKVSIPLSAIIEVRTTMPLEMPDKDNTFVLKVENGAEYILETIDSLQKHSWVADIQDCIDPGDSGDDIELASCAQGACLPGRVSSCSCEFLADDRCALPSAHNAATATAIPVPHGRGRDSLGELLAHVPLESFLQTLESSPAAGRHLTGEDSEAETEINLSDFPWFHGTLSRIKAAQLVLFGGARSHGLFVIRQSETRPGEYVLTFNFQGKAKHLRLSLNESGQCHVQHLWFQTIFDMLRHFHTHPIPLESGGAADITLRSYVVAQSPLPDASPPPALTSQPPGCRVDLPPPHYFCSTAPTGPPAPPPAEGVAVAPTVTIPAPYHRLEGALGPRSRSDSAERRPEPPTTSAEDYHEADGARSRTRAVENQYSFY</sequence>
<evidence type="ECO:0000256" key="3">
    <source>
        <dbReference type="ARBA" id="ARBA00010220"/>
    </source>
</evidence>
<dbReference type="SMART" id="SM00233">
    <property type="entry name" value="PH"/>
    <property type="match status" value="1"/>
</dbReference>
<evidence type="ECO:0000259" key="14">
    <source>
        <dbReference type="PROSITE" id="PS50001"/>
    </source>
</evidence>
<feature type="non-terminal residue" evidence="16">
    <location>
        <position position="619"/>
    </location>
</feature>
<dbReference type="InterPro" id="IPR001849">
    <property type="entry name" value="PH_domain"/>
</dbReference>
<feature type="domain" description="SH2" evidence="14">
    <location>
        <begin position="410"/>
        <end position="508"/>
    </location>
</feature>
<evidence type="ECO:0000256" key="8">
    <source>
        <dbReference type="ARBA" id="ARBA00065784"/>
    </source>
</evidence>
<dbReference type="PROSITE" id="PS50003">
    <property type="entry name" value="PH_DOMAIN"/>
    <property type="match status" value="1"/>
</dbReference>
<feature type="compositionally biased region" description="Low complexity" evidence="13">
    <location>
        <begin position="142"/>
        <end position="152"/>
    </location>
</feature>
<dbReference type="GO" id="GO:0050851">
    <property type="term" value="P:antigen receptor-mediated signaling pathway"/>
    <property type="evidence" value="ECO:0007669"/>
    <property type="project" value="TreeGrafter"/>
</dbReference>
<evidence type="ECO:0000256" key="2">
    <source>
        <dbReference type="ARBA" id="ARBA00004496"/>
    </source>
</evidence>
<dbReference type="CDD" id="cd01231">
    <property type="entry name" value="PH_SH2B_family"/>
    <property type="match status" value="1"/>
</dbReference>
<feature type="compositionally biased region" description="Basic and acidic residues" evidence="13">
    <location>
        <begin position="597"/>
        <end position="606"/>
    </location>
</feature>
<name>A0A091VD35_NIPNI</name>